<name>A0A9Q1H4N5_HOLLE</name>
<feature type="compositionally biased region" description="Polar residues" evidence="2">
    <location>
        <begin position="412"/>
        <end position="423"/>
    </location>
</feature>
<dbReference type="Pfam" id="PF25496">
    <property type="entry name" value="URGCP"/>
    <property type="match status" value="1"/>
</dbReference>
<evidence type="ECO:0000259" key="5">
    <source>
        <dbReference type="PROSITE" id="PS51717"/>
    </source>
</evidence>
<evidence type="ECO:0000259" key="4">
    <source>
        <dbReference type="PROSITE" id="PS50835"/>
    </source>
</evidence>
<protein>
    <submittedName>
        <fullName evidence="6">Interferon-induced very large GTPase 1</fullName>
    </submittedName>
</protein>
<dbReference type="InterPro" id="IPR036179">
    <property type="entry name" value="Ig-like_dom_sf"/>
</dbReference>
<dbReference type="Proteomes" id="UP001152320">
    <property type="component" value="Chromosome 12"/>
</dbReference>
<dbReference type="InterPro" id="IPR027417">
    <property type="entry name" value="P-loop_NTPase"/>
</dbReference>
<dbReference type="GO" id="GO:0005525">
    <property type="term" value="F:GTP binding"/>
    <property type="evidence" value="ECO:0007669"/>
    <property type="project" value="InterPro"/>
</dbReference>
<dbReference type="SUPFAM" id="SSF52540">
    <property type="entry name" value="P-loop containing nucleoside triphosphate hydrolases"/>
    <property type="match status" value="1"/>
</dbReference>
<evidence type="ECO:0000256" key="3">
    <source>
        <dbReference type="SAM" id="SignalP"/>
    </source>
</evidence>
<dbReference type="SUPFAM" id="SSF48726">
    <property type="entry name" value="Immunoglobulin"/>
    <property type="match status" value="1"/>
</dbReference>
<evidence type="ECO:0000256" key="2">
    <source>
        <dbReference type="SAM" id="MobiDB-lite"/>
    </source>
</evidence>
<feature type="domain" description="VLIG-type G" evidence="5">
    <location>
        <begin position="939"/>
        <end position="1175"/>
    </location>
</feature>
<dbReference type="PROSITE" id="PS51717">
    <property type="entry name" value="G_VLIG"/>
    <property type="match status" value="1"/>
</dbReference>
<dbReference type="InterPro" id="IPR057365">
    <property type="entry name" value="URGCP"/>
</dbReference>
<keyword evidence="7" id="KW-1185">Reference proteome</keyword>
<evidence type="ECO:0000256" key="1">
    <source>
        <dbReference type="ARBA" id="ARBA00006828"/>
    </source>
</evidence>
<dbReference type="OrthoDB" id="1597724at2759"/>
<feature type="signal peptide" evidence="3">
    <location>
        <begin position="1"/>
        <end position="27"/>
    </location>
</feature>
<dbReference type="InterPro" id="IPR052986">
    <property type="entry name" value="VLIG_GTPase"/>
</dbReference>
<comment type="similarity">
    <text evidence="1">Belongs to the TRAFAC class dynamin-like GTPase superfamily. Very large inducible GTPase (VLIG) family.</text>
</comment>
<reference evidence="6" key="1">
    <citation type="submission" date="2021-10" db="EMBL/GenBank/DDBJ databases">
        <title>Tropical sea cucumber genome reveals ecological adaptation and Cuvierian tubules defense mechanism.</title>
        <authorList>
            <person name="Chen T."/>
        </authorList>
    </citation>
    <scope>NUCLEOTIDE SEQUENCE</scope>
    <source>
        <strain evidence="6">Nanhai2018</strain>
        <tissue evidence="6">Muscle</tissue>
    </source>
</reference>
<feature type="region of interest" description="Disordered" evidence="2">
    <location>
        <begin position="406"/>
        <end position="430"/>
    </location>
</feature>
<keyword evidence="3" id="KW-0732">Signal</keyword>
<dbReference type="Gene3D" id="3.40.50.300">
    <property type="entry name" value="P-loop containing nucleotide triphosphate hydrolases"/>
    <property type="match status" value="1"/>
</dbReference>
<feature type="domain" description="Ig-like" evidence="4">
    <location>
        <begin position="140"/>
        <end position="178"/>
    </location>
</feature>
<evidence type="ECO:0000313" key="6">
    <source>
        <dbReference type="EMBL" id="KAJ8032355.1"/>
    </source>
</evidence>
<comment type="caution">
    <text evidence="6">The sequence shown here is derived from an EMBL/GenBank/DDBJ whole genome shotgun (WGS) entry which is preliminary data.</text>
</comment>
<dbReference type="AlphaFoldDB" id="A0A9Q1H4N5"/>
<dbReference type="PANTHER" id="PTHR14819:SF25">
    <property type="entry name" value="CHROMOSOME UNDETERMINED SCAFFOLD_52, WHOLE GENOME SHOTGUN SEQUENCE"/>
    <property type="match status" value="1"/>
</dbReference>
<dbReference type="InterPro" id="IPR007110">
    <property type="entry name" value="Ig-like_dom"/>
</dbReference>
<dbReference type="PANTHER" id="PTHR14819">
    <property type="entry name" value="GTP-BINDING"/>
    <property type="match status" value="1"/>
</dbReference>
<evidence type="ECO:0000313" key="7">
    <source>
        <dbReference type="Proteomes" id="UP001152320"/>
    </source>
</evidence>
<accession>A0A9Q1H4N5</accession>
<organism evidence="6 7">
    <name type="scientific">Holothuria leucospilota</name>
    <name type="common">Black long sea cucumber</name>
    <name type="synonym">Mertensiothuria leucospilota</name>
    <dbReference type="NCBI Taxonomy" id="206669"/>
    <lineage>
        <taxon>Eukaryota</taxon>
        <taxon>Metazoa</taxon>
        <taxon>Echinodermata</taxon>
        <taxon>Eleutherozoa</taxon>
        <taxon>Echinozoa</taxon>
        <taxon>Holothuroidea</taxon>
        <taxon>Aspidochirotacea</taxon>
        <taxon>Aspidochirotida</taxon>
        <taxon>Holothuriidae</taxon>
        <taxon>Holothuria</taxon>
    </lineage>
</organism>
<gene>
    <name evidence="6" type="ORF">HOLleu_25864</name>
</gene>
<feature type="chain" id="PRO_5040167683" evidence="3">
    <location>
        <begin position="28"/>
        <end position="1175"/>
    </location>
</feature>
<dbReference type="PROSITE" id="PS50835">
    <property type="entry name" value="IG_LIKE"/>
    <property type="match status" value="1"/>
</dbReference>
<sequence length="1175" mass="134455">MTLYNTDCNPLLFVCIILLLRTEIVDLSTVSPCQSPQYAELGEMGVIRCNVQYQYHGFYWYMGNVRLDNNPAIRFEDTRKTGYGYPNEFDCTSDGSLVVKNVTSRHDTVFKILILRSDVEERNVYEVILVTTITPDLKFPMIKRNNNTVSDYVKLNNNDSLACVVIGARPPSRITWFKTVPQDGSELTSAEAVRISNNNVSYDTFQTTTSWSKETFVLETFFCRSVGPKYERIAQIVVDFEENDSLMDTRRAKVITISGNKTVYINCDEHLKPDLLVWKKVLQDRTMISLAVLSKGNVKKLVNDSVEDFDIELDGKLVIYKPTYQERHNMYRCVFKDGFTTSKNSFQLLSGDLQGGLVFTDGGTLDPDEQGTRNVLVVLLFIGIALLIIEKDVRRGESDKNVEECFEENEEQTPLFTTKPQDNGNEERSKLQDEEKICHDYAVDEESPNPHLFQDYAKRCEWKGLITFRDFLEVRRNETQFPIEQSLNKKAFCFLSRVMAYDNQAMTVFATMPNLPTSQVVDENDDWYTAFCEAPDDYVKNENESNLLNLVLTLIIKCDMFLRQKVLERMSACNIAVPVLLPIPDTDELFYLNWGLRSITKLCKDTVSGEMAEEYVLCTSFPTVLFITLGDATESAVSQGDMSNKVLATLQENAQSYFFIGNEQESHLYDGLLECVWLTSIRSVANFDRGSTKPISFLNLRGNALNHTRQLTCVLPTVHLLIAFIQDSQISKYNETFKEIRSNGAHLCIVSNIMEGEETSIQDGDTLNMFNVNEIGQMATVSKVCCILKDLFENDTDLPLRPCLDECFNDINSEKDAVAKCSDAEKVVRRILEQREEKSEIYNVFWEETIKLKTCDYMLRWLEILMHNKYDKESVTKFLIDYFEHCVEEEERRRIATFGARILLSGRPLELVQGDTYRVPTKWIEKVLEETTRLFKTQNTRVFVISAIGVQNSGKSCLLNTVFKTCFPVGSGQRSKGMGFQLLKISESQKKVLKCDFIAVIDTEGIHEPDLKPFQGTEREISLTAFVMLISDLALLNVAGETMENNTANVFVSAAQMVEEITDHKIVTQIIHHLISDARAKQLQAAEINYLRKRLEKRDKNNVTLRNKVVIDEDSYYFPPVWMEGDLSKNNDFCEVGFQLKDSSLKILEQTMDKSDIKEFMTRISVAYDSFIKTM</sequence>
<dbReference type="EMBL" id="JAIZAY010000012">
    <property type="protein sequence ID" value="KAJ8032355.1"/>
    <property type="molecule type" value="Genomic_DNA"/>
</dbReference>
<dbReference type="Pfam" id="PF25683">
    <property type="entry name" value="URGCP_GTPase"/>
    <property type="match status" value="1"/>
</dbReference>
<proteinExistence type="inferred from homology"/>
<dbReference type="InterPro" id="IPR030383">
    <property type="entry name" value="G_VLIG_dom"/>
</dbReference>